<feature type="region of interest" description="Disordered" evidence="1">
    <location>
        <begin position="167"/>
        <end position="223"/>
    </location>
</feature>
<feature type="compositionally biased region" description="Basic residues" evidence="1">
    <location>
        <begin position="27"/>
        <end position="41"/>
    </location>
</feature>
<evidence type="ECO:0000313" key="2">
    <source>
        <dbReference type="EMBL" id="KAJ8394156.1"/>
    </source>
</evidence>
<dbReference type="AlphaFoldDB" id="A0AAD7S194"/>
<dbReference type="Proteomes" id="UP001221898">
    <property type="component" value="Unassembled WGS sequence"/>
</dbReference>
<keyword evidence="3" id="KW-1185">Reference proteome</keyword>
<protein>
    <submittedName>
        <fullName evidence="2">Uncharacterized protein</fullName>
    </submittedName>
</protein>
<organism evidence="2 3">
    <name type="scientific">Aldrovandia affinis</name>
    <dbReference type="NCBI Taxonomy" id="143900"/>
    <lineage>
        <taxon>Eukaryota</taxon>
        <taxon>Metazoa</taxon>
        <taxon>Chordata</taxon>
        <taxon>Craniata</taxon>
        <taxon>Vertebrata</taxon>
        <taxon>Euteleostomi</taxon>
        <taxon>Actinopterygii</taxon>
        <taxon>Neopterygii</taxon>
        <taxon>Teleostei</taxon>
        <taxon>Notacanthiformes</taxon>
        <taxon>Halosauridae</taxon>
        <taxon>Aldrovandia</taxon>
    </lineage>
</organism>
<evidence type="ECO:0000313" key="3">
    <source>
        <dbReference type="Proteomes" id="UP001221898"/>
    </source>
</evidence>
<gene>
    <name evidence="2" type="ORF">AAFF_G00049610</name>
</gene>
<feature type="region of interest" description="Disordered" evidence="1">
    <location>
        <begin position="93"/>
        <end position="135"/>
    </location>
</feature>
<sequence length="223" mass="24265">MIKKARRRWCDITAGLHTRSAEDRGSARRCNRVRTPGRRPRPAPSATETAFEHLLHAEKGKHDSHTSARTKTLCYKGIQVYTAHLLNTAMSCGSHQSRNLPLRPLPPTNNRPERPPPSRSLSLPGSERSNHTEPSALPITYKSRFCSFCVCTAIKHLMAGLRTAGERTMSTGGTADGAGLLKARPRGRKTVTAAAENGEGRSREPPQPNPRASKPNGPTGTPP</sequence>
<name>A0AAD7S194_9TELE</name>
<evidence type="ECO:0000256" key="1">
    <source>
        <dbReference type="SAM" id="MobiDB-lite"/>
    </source>
</evidence>
<comment type="caution">
    <text evidence="2">The sequence shown here is derived from an EMBL/GenBank/DDBJ whole genome shotgun (WGS) entry which is preliminary data.</text>
</comment>
<proteinExistence type="predicted"/>
<accession>A0AAD7S194</accession>
<reference evidence="2" key="1">
    <citation type="journal article" date="2023" name="Science">
        <title>Genome structures resolve the early diversification of teleost fishes.</title>
        <authorList>
            <person name="Parey E."/>
            <person name="Louis A."/>
            <person name="Montfort J."/>
            <person name="Bouchez O."/>
            <person name="Roques C."/>
            <person name="Iampietro C."/>
            <person name="Lluch J."/>
            <person name="Castinel A."/>
            <person name="Donnadieu C."/>
            <person name="Desvignes T."/>
            <person name="Floi Bucao C."/>
            <person name="Jouanno E."/>
            <person name="Wen M."/>
            <person name="Mejri S."/>
            <person name="Dirks R."/>
            <person name="Jansen H."/>
            <person name="Henkel C."/>
            <person name="Chen W.J."/>
            <person name="Zahm M."/>
            <person name="Cabau C."/>
            <person name="Klopp C."/>
            <person name="Thompson A.W."/>
            <person name="Robinson-Rechavi M."/>
            <person name="Braasch I."/>
            <person name="Lecointre G."/>
            <person name="Bobe J."/>
            <person name="Postlethwait J.H."/>
            <person name="Berthelot C."/>
            <person name="Roest Crollius H."/>
            <person name="Guiguen Y."/>
        </authorList>
    </citation>
    <scope>NUCLEOTIDE SEQUENCE</scope>
    <source>
        <strain evidence="2">NC1722</strain>
    </source>
</reference>
<dbReference type="EMBL" id="JAINUG010000129">
    <property type="protein sequence ID" value="KAJ8394156.1"/>
    <property type="molecule type" value="Genomic_DNA"/>
</dbReference>
<feature type="region of interest" description="Disordered" evidence="1">
    <location>
        <begin position="23"/>
        <end position="47"/>
    </location>
</feature>